<evidence type="ECO:0000313" key="2">
    <source>
        <dbReference type="EMBL" id="SIT27262.1"/>
    </source>
</evidence>
<accession>A0A173MG08</accession>
<dbReference type="Gene3D" id="2.60.40.1820">
    <property type="match status" value="1"/>
</dbReference>
<keyword evidence="3" id="KW-1185">Reference proteome</keyword>
<dbReference type="EMBL" id="FTOR01000007">
    <property type="protein sequence ID" value="SIT27262.1"/>
    <property type="molecule type" value="Genomic_DNA"/>
</dbReference>
<dbReference type="Pfam" id="PF03168">
    <property type="entry name" value="LEA_2"/>
    <property type="match status" value="1"/>
</dbReference>
<dbReference type="RefSeq" id="WP_076380779.1">
    <property type="nucleotide sequence ID" value="NZ_AP017422.1"/>
</dbReference>
<dbReference type="OrthoDB" id="766446at2"/>
<evidence type="ECO:0000259" key="1">
    <source>
        <dbReference type="Pfam" id="PF03168"/>
    </source>
</evidence>
<name>A0A173MG08_9BACT</name>
<protein>
    <submittedName>
        <fullName evidence="2">Late embryogenesis abundant protein</fullName>
    </submittedName>
</protein>
<sequence length="153" mass="16874">MTKRKLVGAAIAIILLTTIASCKKPVGFEYRGINNVKLENASLEKATVMLNMVYYNPNSFGVNLKHVDCDVYVDSSYIGKYTLDTLMHIDRKAEFTIPTTMNINVRSLLQGGMFALLGKKVNISVKGNSRVGKGGIFVNVPFNFSGQYAIPLF</sequence>
<reference evidence="3" key="1">
    <citation type="submission" date="2017-01" db="EMBL/GenBank/DDBJ databases">
        <authorList>
            <person name="Varghese N."/>
            <person name="Submissions S."/>
        </authorList>
    </citation>
    <scope>NUCLEOTIDE SEQUENCE [LARGE SCALE GENOMIC DNA]</scope>
    <source>
        <strain evidence="3">DSM 21054</strain>
    </source>
</reference>
<feature type="domain" description="Late embryogenesis abundant protein LEA-2 subgroup" evidence="1">
    <location>
        <begin position="55"/>
        <end position="143"/>
    </location>
</feature>
<dbReference type="PROSITE" id="PS51257">
    <property type="entry name" value="PROKAR_LIPOPROTEIN"/>
    <property type="match status" value="1"/>
</dbReference>
<dbReference type="KEGG" id="fln:FLA_2544"/>
<gene>
    <name evidence="2" type="ORF">SAMN05421788_107189</name>
</gene>
<dbReference type="AlphaFoldDB" id="A0A173MG08"/>
<dbReference type="SUPFAM" id="SSF117070">
    <property type="entry name" value="LEA14-like"/>
    <property type="match status" value="1"/>
</dbReference>
<dbReference type="InterPro" id="IPR004864">
    <property type="entry name" value="LEA_2"/>
</dbReference>
<organism evidence="2 3">
    <name type="scientific">Filimonas lacunae</name>
    <dbReference type="NCBI Taxonomy" id="477680"/>
    <lineage>
        <taxon>Bacteria</taxon>
        <taxon>Pseudomonadati</taxon>
        <taxon>Bacteroidota</taxon>
        <taxon>Chitinophagia</taxon>
        <taxon>Chitinophagales</taxon>
        <taxon>Chitinophagaceae</taxon>
        <taxon>Filimonas</taxon>
    </lineage>
</organism>
<dbReference type="Proteomes" id="UP000186917">
    <property type="component" value="Unassembled WGS sequence"/>
</dbReference>
<proteinExistence type="predicted"/>
<evidence type="ECO:0000313" key="3">
    <source>
        <dbReference type="Proteomes" id="UP000186917"/>
    </source>
</evidence>